<proteinExistence type="predicted"/>
<dbReference type="SUPFAM" id="SSF100950">
    <property type="entry name" value="NagB/RpiA/CoA transferase-like"/>
    <property type="match status" value="1"/>
</dbReference>
<evidence type="ECO:0000313" key="3">
    <source>
        <dbReference type="EMBL" id="QLO55082.1"/>
    </source>
</evidence>
<dbReference type="Gene3D" id="3.40.50.1360">
    <property type="match status" value="1"/>
</dbReference>
<dbReference type="EMBL" id="FZTC01000003">
    <property type="protein sequence ID" value="SNU32620.1"/>
    <property type="molecule type" value="Genomic_DNA"/>
</dbReference>
<reference evidence="8" key="4">
    <citation type="submission" date="2020-06" db="EMBL/GenBank/DDBJ databases">
        <title>REHAB project genomes.</title>
        <authorList>
            <person name="Shaw L.P."/>
        </authorList>
    </citation>
    <scope>NUCLEOTIDE SEQUENCE [LARGE SCALE GENOMIC DNA]</scope>
    <source>
        <strain evidence="8">RHBSTW-00555</strain>
    </source>
</reference>
<reference evidence="4" key="1">
    <citation type="submission" date="2017-08" db="EMBL/GenBank/DDBJ databases">
        <authorList>
            <person name="de Groot N.N."/>
        </authorList>
    </citation>
    <scope>NUCLEOTIDE SEQUENCE [LARGE SCALE GENOMIC DNA]</scope>
    <source>
        <strain evidence="4">06D021</strain>
    </source>
</reference>
<evidence type="ECO:0000313" key="7">
    <source>
        <dbReference type="Proteomes" id="UP000254571"/>
    </source>
</evidence>
<protein>
    <submittedName>
        <fullName evidence="2">Glucosamine-6-phosphate deaminase</fullName>
    </submittedName>
    <submittedName>
        <fullName evidence="4">Putative 6-phosphogluconolactonase</fullName>
        <ecNumber evidence="2 5">3.5.99.6</ecNumber>
    </submittedName>
</protein>
<evidence type="ECO:0000313" key="6">
    <source>
        <dbReference type="Proteomes" id="UP000220639"/>
    </source>
</evidence>
<reference evidence="2 9" key="6">
    <citation type="submission" date="2024-04" db="EMBL/GenBank/DDBJ databases">
        <title>Draft genome assemblies of urinary isolates.</title>
        <authorList>
            <person name="Appleberry H."/>
            <person name="Kula A."/>
            <person name="Wolfe A.J."/>
            <person name="Putonti C."/>
        </authorList>
    </citation>
    <scope>NUCLEOTIDE SEQUENCE [LARGE SCALE GENOMIC DNA]</scope>
    <source>
        <strain evidence="2 9">UMB12529</strain>
    </source>
</reference>
<dbReference type="EMBL" id="CP055315">
    <property type="protein sequence ID" value="QLO55082.1"/>
    <property type="molecule type" value="Genomic_DNA"/>
</dbReference>
<evidence type="ECO:0000313" key="8">
    <source>
        <dbReference type="Proteomes" id="UP000510937"/>
    </source>
</evidence>
<reference evidence="5 7" key="3">
    <citation type="submission" date="2018-06" db="EMBL/GenBank/DDBJ databases">
        <authorList>
            <consortium name="Pathogen Informatics"/>
            <person name="Doyle S."/>
        </authorList>
    </citation>
    <scope>NUCLEOTIDE SEQUENCE [LARGE SCALE GENOMIC DNA]</scope>
    <source>
        <strain evidence="5 7">NCTC9149</strain>
    </source>
</reference>
<dbReference type="InterPro" id="IPR004547">
    <property type="entry name" value="Glucosamine6P_isomerase"/>
</dbReference>
<dbReference type="PANTHER" id="PTHR42892:SF1">
    <property type="entry name" value="GLUCOSAMINE-6-PHOSPHATE ISOMERASE"/>
    <property type="match status" value="1"/>
</dbReference>
<dbReference type="InterPro" id="IPR037171">
    <property type="entry name" value="NagB/RpiA_transferase-like"/>
</dbReference>
<reference evidence="3" key="5">
    <citation type="journal article" date="2021" name="Microb. Genom.">
        <title>A genomic epidemiological study shows that prevalence of antimicrobial resistance in Enterobacterales is associated with the livestock host, as well as antimicrobial usage.</title>
        <authorList>
            <person name="AbuOun M."/>
            <person name="Jones H."/>
            <person name="Stubberfield E."/>
            <person name="Gilson D."/>
            <person name="Shaw L.P."/>
            <person name="Hubbard A.T.M."/>
            <person name="Chau K.K."/>
            <person name="Sebra R."/>
            <person name="Peto T.E.A."/>
            <person name="Crook D.W."/>
            <person name="Read D.S."/>
            <person name="Gweon H.S."/>
            <person name="Walker A.S."/>
            <person name="Stoesser N."/>
            <person name="Smith R.P."/>
            <person name="Anjum M.F."/>
            <person name="On Behalf Of The Rehab Consortium."/>
        </authorList>
    </citation>
    <scope>NUCLEOTIDE SEQUENCE</scope>
    <source>
        <strain evidence="3">RHBSTW-00555</strain>
    </source>
</reference>
<keyword evidence="9" id="KW-1185">Reference proteome</keyword>
<keyword evidence="2" id="KW-0378">Hydrolase</keyword>
<dbReference type="InterPro" id="IPR018321">
    <property type="entry name" value="Glucosamine6P_isomerase_CS"/>
</dbReference>
<name>A0A285AVB3_9ENTR</name>
<dbReference type="RefSeq" id="WP_004871852.1">
    <property type="nucleotide sequence ID" value="NZ_CABGKG010000004.1"/>
</dbReference>
<dbReference type="GO" id="GO:0004342">
    <property type="term" value="F:glucosamine-6-phosphate deaminase activity"/>
    <property type="evidence" value="ECO:0007669"/>
    <property type="project" value="UniProtKB-EC"/>
</dbReference>
<dbReference type="Pfam" id="PF01182">
    <property type="entry name" value="Glucosamine_iso"/>
    <property type="match status" value="1"/>
</dbReference>
<evidence type="ECO:0000313" key="5">
    <source>
        <dbReference type="EMBL" id="STW10353.1"/>
    </source>
</evidence>
<dbReference type="Proteomes" id="UP001458070">
    <property type="component" value="Unassembled WGS sequence"/>
</dbReference>
<feature type="domain" description="Glucosamine/galactosamine-6-phosphate isomerase" evidence="1">
    <location>
        <begin position="25"/>
        <end position="220"/>
    </location>
</feature>
<evidence type="ECO:0000313" key="2">
    <source>
        <dbReference type="EMBL" id="MEM0626543.1"/>
    </source>
</evidence>
<dbReference type="EMBL" id="UGMX01000002">
    <property type="protein sequence ID" value="STW10353.1"/>
    <property type="molecule type" value="Genomic_DNA"/>
</dbReference>
<organism evidence="4 6">
    <name type="scientific">Klebsiella grimontii</name>
    <dbReference type="NCBI Taxonomy" id="2058152"/>
    <lineage>
        <taxon>Bacteria</taxon>
        <taxon>Pseudomonadati</taxon>
        <taxon>Pseudomonadota</taxon>
        <taxon>Gammaproteobacteria</taxon>
        <taxon>Enterobacterales</taxon>
        <taxon>Enterobacteriaceae</taxon>
        <taxon>Klebsiella/Raoultella group</taxon>
        <taxon>Klebsiella</taxon>
    </lineage>
</organism>
<dbReference type="Proteomes" id="UP000254571">
    <property type="component" value="Unassembled WGS sequence"/>
</dbReference>
<evidence type="ECO:0000313" key="4">
    <source>
        <dbReference type="EMBL" id="SNU32620.1"/>
    </source>
</evidence>
<dbReference type="CDD" id="cd01399">
    <property type="entry name" value="GlcN6P_deaminase"/>
    <property type="match status" value="1"/>
</dbReference>
<reference evidence="6" key="2">
    <citation type="submission" date="2017-08" db="EMBL/GenBank/DDBJ databases">
        <authorList>
            <person name="Brisse S."/>
        </authorList>
    </citation>
    <scope>NUCLEOTIDE SEQUENCE [LARGE SCALE GENOMIC DNA]</scope>
    <source>
        <strain evidence="6">06D021</strain>
    </source>
</reference>
<dbReference type="InterPro" id="IPR052960">
    <property type="entry name" value="GlcN6P_deaminase-like"/>
</dbReference>
<dbReference type="NCBIfam" id="NF009022">
    <property type="entry name" value="PRK12358.1"/>
    <property type="match status" value="1"/>
</dbReference>
<accession>A0A285AVB3</accession>
<sequence length="245" mass="26579">MKLIVTEDYAEMSLVASHHVLGYITAPRRMNLAVTAGSTPKKMYEHLTAAIKGKSFYSQAHYYNFDEIPFRGQDREGVTISNLRSLFFTPAQIPEENIHKLSHANFIHHDQRLQEEGGLDLVVMGLGADGHFCGNLPNTTRFHDATVKVPIVGDLVDLVAHGEMDGDFSAVPDSYVTMGPKSVMAAKNLLLIVSGAAKAQALKQVIEGEVSERVPASVLKLHPSLVIVADKAAAAELTKAQSFSA</sequence>
<dbReference type="Proteomes" id="UP000220639">
    <property type="component" value="Unassembled WGS sequence"/>
</dbReference>
<dbReference type="EMBL" id="JBCGEM010000021">
    <property type="protein sequence ID" value="MEM0626543.1"/>
    <property type="molecule type" value="Genomic_DNA"/>
</dbReference>
<dbReference type="AlphaFoldDB" id="A0A285AVB3"/>
<dbReference type="GO" id="GO:0006044">
    <property type="term" value="P:N-acetylglucosamine metabolic process"/>
    <property type="evidence" value="ECO:0007669"/>
    <property type="project" value="InterPro"/>
</dbReference>
<evidence type="ECO:0000313" key="9">
    <source>
        <dbReference type="Proteomes" id="UP001458070"/>
    </source>
</evidence>
<dbReference type="PANTHER" id="PTHR42892">
    <property type="entry name" value="GLUCOSAMINE-6-PHOSPHATE DEAMINASE-LIKE PROTEIN BT_0258-RELATED"/>
    <property type="match status" value="1"/>
</dbReference>
<dbReference type="InterPro" id="IPR006148">
    <property type="entry name" value="Glc/Gal-6P_isomerase"/>
</dbReference>
<dbReference type="GO" id="GO:0005975">
    <property type="term" value="P:carbohydrate metabolic process"/>
    <property type="evidence" value="ECO:0007669"/>
    <property type="project" value="InterPro"/>
</dbReference>
<evidence type="ECO:0000259" key="1">
    <source>
        <dbReference type="Pfam" id="PF01182"/>
    </source>
</evidence>
<dbReference type="PROSITE" id="PS01161">
    <property type="entry name" value="GLC_GALNAC_ISOMERASE"/>
    <property type="match status" value="1"/>
</dbReference>
<dbReference type="GeneID" id="97398093"/>
<dbReference type="EC" id="3.5.99.6" evidence="2 5"/>
<dbReference type="Proteomes" id="UP000510937">
    <property type="component" value="Chromosome"/>
</dbReference>
<gene>
    <name evidence="4" type="primary">yieK</name>
    <name evidence="5" type="synonym">nagB_2</name>
    <name evidence="2" type="ORF">AAFL32_21910</name>
    <name evidence="3" type="ORF">HV234_27915</name>
    <name evidence="4" type="ORF">KOSB73_110065</name>
    <name evidence="5" type="ORF">NCTC9149_06901</name>
</gene>